<dbReference type="GO" id="GO:0005886">
    <property type="term" value="C:plasma membrane"/>
    <property type="evidence" value="ECO:0007669"/>
    <property type="project" value="UniProtKB-SubCell"/>
</dbReference>
<keyword evidence="5 8" id="KW-0812">Transmembrane</keyword>
<feature type="transmembrane region" description="Helical" evidence="8">
    <location>
        <begin position="37"/>
        <end position="60"/>
    </location>
</feature>
<dbReference type="Pfam" id="PF00860">
    <property type="entry name" value="Xan_ur_permease"/>
    <property type="match status" value="1"/>
</dbReference>
<keyword evidence="6 8" id="KW-1133">Transmembrane helix</keyword>
<evidence type="ECO:0000256" key="3">
    <source>
        <dbReference type="ARBA" id="ARBA00022448"/>
    </source>
</evidence>
<evidence type="ECO:0000256" key="2">
    <source>
        <dbReference type="ARBA" id="ARBA00008821"/>
    </source>
</evidence>
<feature type="transmembrane region" description="Helical" evidence="8">
    <location>
        <begin position="363"/>
        <end position="382"/>
    </location>
</feature>
<evidence type="ECO:0000256" key="1">
    <source>
        <dbReference type="ARBA" id="ARBA00004651"/>
    </source>
</evidence>
<organism evidence="9 10">
    <name type="scientific">Petrotoga halophila DSM 16923</name>
    <dbReference type="NCBI Taxonomy" id="1122953"/>
    <lineage>
        <taxon>Bacteria</taxon>
        <taxon>Thermotogati</taxon>
        <taxon>Thermotogota</taxon>
        <taxon>Thermotogae</taxon>
        <taxon>Petrotogales</taxon>
        <taxon>Petrotogaceae</taxon>
        <taxon>Petrotoga</taxon>
    </lineage>
</organism>
<feature type="transmembrane region" description="Helical" evidence="8">
    <location>
        <begin position="104"/>
        <end position="124"/>
    </location>
</feature>
<dbReference type="InterPro" id="IPR006043">
    <property type="entry name" value="NCS2"/>
</dbReference>
<dbReference type="NCBIfam" id="TIGR03173">
    <property type="entry name" value="pbuX"/>
    <property type="match status" value="1"/>
</dbReference>
<evidence type="ECO:0000313" key="10">
    <source>
        <dbReference type="Proteomes" id="UP000236950"/>
    </source>
</evidence>
<dbReference type="InterPro" id="IPR006042">
    <property type="entry name" value="Xan_ur_permease"/>
</dbReference>
<feature type="transmembrane region" description="Helical" evidence="8">
    <location>
        <begin position="419"/>
        <end position="441"/>
    </location>
</feature>
<dbReference type="PANTHER" id="PTHR42810:SF2">
    <property type="entry name" value="PURINE PERMEASE C1399.01C-RELATED"/>
    <property type="match status" value="1"/>
</dbReference>
<evidence type="ECO:0000313" key="9">
    <source>
        <dbReference type="EMBL" id="POZ91006.1"/>
    </source>
</evidence>
<dbReference type="EMBL" id="JALY01000226">
    <property type="protein sequence ID" value="POZ91006.1"/>
    <property type="molecule type" value="Genomic_DNA"/>
</dbReference>
<name>A0A2S5ECY0_9BACT</name>
<dbReference type="AlphaFoldDB" id="A0A2S5ECY0"/>
<dbReference type="NCBIfam" id="NF037981">
    <property type="entry name" value="NCS2_1"/>
    <property type="match status" value="1"/>
</dbReference>
<dbReference type="InterPro" id="IPR017588">
    <property type="entry name" value="UacT-like"/>
</dbReference>
<evidence type="ECO:0000256" key="8">
    <source>
        <dbReference type="SAM" id="Phobius"/>
    </source>
</evidence>
<gene>
    <name evidence="9" type="ORF">AA81_10820</name>
</gene>
<comment type="subcellular location">
    <subcellularLocation>
        <location evidence="1">Cell membrane</location>
        <topology evidence="1">Multi-pass membrane protein</topology>
    </subcellularLocation>
</comment>
<feature type="transmembrane region" description="Helical" evidence="8">
    <location>
        <begin position="182"/>
        <end position="200"/>
    </location>
</feature>
<dbReference type="PROSITE" id="PS01116">
    <property type="entry name" value="XANTH_URACIL_PERMASE"/>
    <property type="match status" value="1"/>
</dbReference>
<dbReference type="PANTHER" id="PTHR42810">
    <property type="entry name" value="PURINE PERMEASE C1399.01C-RELATED"/>
    <property type="match status" value="1"/>
</dbReference>
<comment type="similarity">
    <text evidence="2">Belongs to the nucleobase:cation symporter-2 (NCS2) (TC 2.A.40) family.</text>
</comment>
<evidence type="ECO:0000256" key="5">
    <source>
        <dbReference type="ARBA" id="ARBA00022692"/>
    </source>
</evidence>
<feature type="transmembrane region" description="Helical" evidence="8">
    <location>
        <begin position="67"/>
        <end position="84"/>
    </location>
</feature>
<sequence length="454" mass="47898">MENSATKTAEEERKTGTEVLYKLEDKPPFYETVVLSIQHMLAMFVGIITPPLIIAGVVGLDPLETGYFVSMALIISGVTSFFQVKQIGPFGSGLLAVQGTSFTFVPMAIVAANVGGLPLVLGMALITSPVEMILSRFLTQTRKIFPPIVSGTVVMLIGLGLIETAITDIGGGAGASNFGNVQNLAIALFVLIVIVIANIYGKGIIKAGAVAIGLLAGYLVAIPLGMVDFTPIVEAGWVTLPIPFKYGLSFNWALIIPWILAYIITTIETVGDLTAIAEVSGEPIEGEVHDERLKRGALLDGVGSTLAAVFNTLPNTTFSQNTGVIQLSKIASRVVGYGVAIILILLGIFPKIGALVSVMPSPVLGGATIALFGMVAMAGMKIAVKGGIDDRKMFILALSLALGLGVTFKPDIVNQLPEWMAVIFSSNITVGFLTAFILNLIMPEPKKETNEYKT</sequence>
<dbReference type="GO" id="GO:0042907">
    <property type="term" value="F:xanthine transmembrane transporter activity"/>
    <property type="evidence" value="ECO:0007669"/>
    <property type="project" value="TreeGrafter"/>
</dbReference>
<keyword evidence="3" id="KW-0813">Transport</keyword>
<dbReference type="RefSeq" id="WP_103899025.1">
    <property type="nucleotide sequence ID" value="NZ_JALY01000226.1"/>
</dbReference>
<feature type="transmembrane region" description="Helical" evidence="8">
    <location>
        <begin position="246"/>
        <end position="264"/>
    </location>
</feature>
<feature type="transmembrane region" description="Helical" evidence="8">
    <location>
        <begin position="207"/>
        <end position="226"/>
    </location>
</feature>
<evidence type="ECO:0000256" key="6">
    <source>
        <dbReference type="ARBA" id="ARBA00022989"/>
    </source>
</evidence>
<keyword evidence="7 8" id="KW-0472">Membrane</keyword>
<dbReference type="Proteomes" id="UP000236950">
    <property type="component" value="Unassembled WGS sequence"/>
</dbReference>
<keyword evidence="10" id="KW-1185">Reference proteome</keyword>
<dbReference type="NCBIfam" id="TIGR00801">
    <property type="entry name" value="ncs2"/>
    <property type="match status" value="1"/>
</dbReference>
<accession>A0A2S5ECY0</accession>
<evidence type="ECO:0000256" key="4">
    <source>
        <dbReference type="ARBA" id="ARBA00022475"/>
    </source>
</evidence>
<keyword evidence="4" id="KW-1003">Cell membrane</keyword>
<feature type="transmembrane region" description="Helical" evidence="8">
    <location>
        <begin position="144"/>
        <end position="162"/>
    </location>
</feature>
<protein>
    <submittedName>
        <fullName evidence="9">Uracil-xanthine permease</fullName>
    </submittedName>
</protein>
<comment type="caution">
    <text evidence="9">The sequence shown here is derived from an EMBL/GenBank/DDBJ whole genome shotgun (WGS) entry which is preliminary data.</text>
</comment>
<evidence type="ECO:0000256" key="7">
    <source>
        <dbReference type="ARBA" id="ARBA00023136"/>
    </source>
</evidence>
<feature type="transmembrane region" description="Helical" evidence="8">
    <location>
        <begin position="394"/>
        <end position="413"/>
    </location>
</feature>
<reference evidence="9 10" key="1">
    <citation type="submission" date="2014-01" db="EMBL/GenBank/DDBJ databases">
        <title>Comparative genomics of Petrotoga.</title>
        <authorList>
            <person name="Chow K."/>
            <person name="Charchuk R."/>
            <person name="Nesbo C.L."/>
        </authorList>
    </citation>
    <scope>NUCLEOTIDE SEQUENCE [LARGE SCALE GENOMIC DNA]</scope>
    <source>
        <strain evidence="9 10">DSM 16923</strain>
    </source>
</reference>
<proteinExistence type="inferred from homology"/>
<feature type="transmembrane region" description="Helical" evidence="8">
    <location>
        <begin position="334"/>
        <end position="357"/>
    </location>
</feature>